<accession>A0A4R2NPQ5</accession>
<organism evidence="1 2">
    <name type="scientific">Scopulibacillus darangshiensis</name>
    <dbReference type="NCBI Taxonomy" id="442528"/>
    <lineage>
        <taxon>Bacteria</taxon>
        <taxon>Bacillati</taxon>
        <taxon>Bacillota</taxon>
        <taxon>Bacilli</taxon>
        <taxon>Bacillales</taxon>
        <taxon>Sporolactobacillaceae</taxon>
        <taxon>Scopulibacillus</taxon>
    </lineage>
</organism>
<dbReference type="OrthoDB" id="2971305at2"/>
<evidence type="ECO:0000313" key="1">
    <source>
        <dbReference type="EMBL" id="TCP23809.1"/>
    </source>
</evidence>
<gene>
    <name evidence="1" type="ORF">EV207_12832</name>
</gene>
<sequence length="68" mass="7841">MNVDMWINGVSEAEIVREAIREYAKLHLKGGNSLLKMGKLAKEERVDSPGDLSIQHDHYLKEIYENEK</sequence>
<dbReference type="Proteomes" id="UP000295416">
    <property type="component" value="Unassembled WGS sequence"/>
</dbReference>
<protein>
    <submittedName>
        <fullName evidence="1">Uncharacterized protein</fullName>
    </submittedName>
</protein>
<evidence type="ECO:0000313" key="2">
    <source>
        <dbReference type="Proteomes" id="UP000295416"/>
    </source>
</evidence>
<dbReference type="AlphaFoldDB" id="A0A4R2NPQ5"/>
<proteinExistence type="predicted"/>
<dbReference type="RefSeq" id="WP_132747212.1">
    <property type="nucleotide sequence ID" value="NZ_SLXK01000028.1"/>
</dbReference>
<keyword evidence="2" id="KW-1185">Reference proteome</keyword>
<dbReference type="EMBL" id="SLXK01000028">
    <property type="protein sequence ID" value="TCP23809.1"/>
    <property type="molecule type" value="Genomic_DNA"/>
</dbReference>
<name>A0A4R2NPQ5_9BACL</name>
<comment type="caution">
    <text evidence="1">The sequence shown here is derived from an EMBL/GenBank/DDBJ whole genome shotgun (WGS) entry which is preliminary data.</text>
</comment>
<reference evidence="1 2" key="1">
    <citation type="submission" date="2019-03" db="EMBL/GenBank/DDBJ databases">
        <title>Genomic Encyclopedia of Type Strains, Phase IV (KMG-IV): sequencing the most valuable type-strain genomes for metagenomic binning, comparative biology and taxonomic classification.</title>
        <authorList>
            <person name="Goeker M."/>
        </authorList>
    </citation>
    <scope>NUCLEOTIDE SEQUENCE [LARGE SCALE GENOMIC DNA]</scope>
    <source>
        <strain evidence="1 2">DSM 19377</strain>
    </source>
</reference>